<dbReference type="SMART" id="SM00702">
    <property type="entry name" value="P4Hc"/>
    <property type="match status" value="1"/>
</dbReference>
<keyword evidence="12" id="KW-0408">Iron</keyword>
<dbReference type="InterPro" id="IPR005123">
    <property type="entry name" value="Oxoglu/Fe-dep_dioxygenase_dom"/>
</dbReference>
<evidence type="ECO:0000256" key="15">
    <source>
        <dbReference type="SAM" id="SignalP"/>
    </source>
</evidence>
<keyword evidence="18" id="KW-1185">Reference proteome</keyword>
<evidence type="ECO:0000256" key="14">
    <source>
        <dbReference type="SAM" id="MobiDB-lite"/>
    </source>
</evidence>
<dbReference type="GO" id="GO:0005506">
    <property type="term" value="F:iron ion binding"/>
    <property type="evidence" value="ECO:0007669"/>
    <property type="project" value="InterPro"/>
</dbReference>
<comment type="cofactor">
    <cofactor evidence="1">
        <name>L-ascorbate</name>
        <dbReference type="ChEBI" id="CHEBI:38290"/>
    </cofactor>
</comment>
<keyword evidence="11" id="KW-0560">Oxidoreductase</keyword>
<keyword evidence="7" id="KW-0677">Repeat</keyword>
<reference evidence="17 18" key="1">
    <citation type="journal article" date="2022" name="Nat. Ecol. Evol.">
        <title>A masculinizing supergene underlies an exaggerated male reproductive morph in a spider.</title>
        <authorList>
            <person name="Hendrickx F."/>
            <person name="De Corte Z."/>
            <person name="Sonet G."/>
            <person name="Van Belleghem S.M."/>
            <person name="Kostlbacher S."/>
            <person name="Vangestel C."/>
        </authorList>
    </citation>
    <scope>NUCLEOTIDE SEQUENCE [LARGE SCALE GENOMIC DNA]</scope>
    <source>
        <strain evidence="17">W744_W776</strain>
    </source>
</reference>
<dbReference type="Proteomes" id="UP000827092">
    <property type="component" value="Unassembled WGS sequence"/>
</dbReference>
<evidence type="ECO:0000256" key="11">
    <source>
        <dbReference type="ARBA" id="ARBA00023002"/>
    </source>
</evidence>
<dbReference type="PANTHER" id="PTHR14049">
    <property type="entry name" value="LEPRECAN 1"/>
    <property type="match status" value="1"/>
</dbReference>
<proteinExistence type="inferred from homology"/>
<evidence type="ECO:0000256" key="6">
    <source>
        <dbReference type="ARBA" id="ARBA00022729"/>
    </source>
</evidence>
<evidence type="ECO:0000256" key="7">
    <source>
        <dbReference type="ARBA" id="ARBA00022737"/>
    </source>
</evidence>
<dbReference type="EC" id="1.14.11.7" evidence="4"/>
<feature type="signal peptide" evidence="15">
    <location>
        <begin position="1"/>
        <end position="19"/>
    </location>
</feature>
<comment type="caution">
    <text evidence="17">The sequence shown here is derived from an EMBL/GenBank/DDBJ whole genome shotgun (WGS) entry which is preliminary data.</text>
</comment>
<dbReference type="GO" id="GO:0032963">
    <property type="term" value="P:collagen metabolic process"/>
    <property type="evidence" value="ECO:0007669"/>
    <property type="project" value="InterPro"/>
</dbReference>
<dbReference type="AlphaFoldDB" id="A0AAV6V4K5"/>
<organism evidence="17 18">
    <name type="scientific">Oedothorax gibbosus</name>
    <dbReference type="NCBI Taxonomy" id="931172"/>
    <lineage>
        <taxon>Eukaryota</taxon>
        <taxon>Metazoa</taxon>
        <taxon>Ecdysozoa</taxon>
        <taxon>Arthropoda</taxon>
        <taxon>Chelicerata</taxon>
        <taxon>Arachnida</taxon>
        <taxon>Araneae</taxon>
        <taxon>Araneomorphae</taxon>
        <taxon>Entelegynae</taxon>
        <taxon>Araneoidea</taxon>
        <taxon>Linyphiidae</taxon>
        <taxon>Erigoninae</taxon>
        <taxon>Oedothorax</taxon>
    </lineage>
</organism>
<keyword evidence="13" id="KW-0325">Glycoprotein</keyword>
<evidence type="ECO:0000256" key="1">
    <source>
        <dbReference type="ARBA" id="ARBA00001961"/>
    </source>
</evidence>
<dbReference type="InterPro" id="IPR044862">
    <property type="entry name" value="Pro_4_hyd_alph_FE2OG_OXY"/>
</dbReference>
<evidence type="ECO:0000256" key="4">
    <source>
        <dbReference type="ARBA" id="ARBA00012262"/>
    </source>
</evidence>
<keyword evidence="5" id="KW-0479">Metal-binding</keyword>
<dbReference type="EMBL" id="JAFNEN010000154">
    <property type="protein sequence ID" value="KAG8191685.1"/>
    <property type="molecule type" value="Genomic_DNA"/>
</dbReference>
<feature type="compositionally biased region" description="Basic residues" evidence="14">
    <location>
        <begin position="387"/>
        <end position="396"/>
    </location>
</feature>
<name>A0AAV6V4K5_9ARAC</name>
<dbReference type="InterPro" id="IPR056585">
    <property type="entry name" value="Leprecan_dom"/>
</dbReference>
<evidence type="ECO:0000256" key="10">
    <source>
        <dbReference type="ARBA" id="ARBA00022964"/>
    </source>
</evidence>
<evidence type="ECO:0000256" key="3">
    <source>
        <dbReference type="ARBA" id="ARBA00006487"/>
    </source>
</evidence>
<evidence type="ECO:0000256" key="13">
    <source>
        <dbReference type="ARBA" id="ARBA00023180"/>
    </source>
</evidence>
<dbReference type="Gene3D" id="2.60.120.620">
    <property type="entry name" value="q2cbj1_9rhob like domain"/>
    <property type="match status" value="1"/>
</dbReference>
<evidence type="ECO:0000313" key="18">
    <source>
        <dbReference type="Proteomes" id="UP000827092"/>
    </source>
</evidence>
<accession>A0AAV6V4K5</accession>
<keyword evidence="9" id="KW-0256">Endoplasmic reticulum</keyword>
<keyword evidence="10" id="KW-0223">Dioxygenase</keyword>
<dbReference type="Gene3D" id="1.25.40.10">
    <property type="entry name" value="Tetratricopeptide repeat domain"/>
    <property type="match status" value="2"/>
</dbReference>
<evidence type="ECO:0000256" key="12">
    <source>
        <dbReference type="ARBA" id="ARBA00023004"/>
    </source>
</evidence>
<evidence type="ECO:0000256" key="9">
    <source>
        <dbReference type="ARBA" id="ARBA00022824"/>
    </source>
</evidence>
<feature type="chain" id="PRO_5043596797" description="procollagen-proline 3-dioxygenase" evidence="15">
    <location>
        <begin position="20"/>
        <end position="690"/>
    </location>
</feature>
<feature type="region of interest" description="Disordered" evidence="14">
    <location>
        <begin position="368"/>
        <end position="396"/>
    </location>
</feature>
<evidence type="ECO:0000256" key="5">
    <source>
        <dbReference type="ARBA" id="ARBA00022723"/>
    </source>
</evidence>
<keyword evidence="8" id="KW-0802">TPR repeat</keyword>
<dbReference type="InterPro" id="IPR006620">
    <property type="entry name" value="Pro_4_hyd_alph"/>
</dbReference>
<dbReference type="Pfam" id="PF23557">
    <property type="entry name" value="TPR_leprecan"/>
    <property type="match status" value="1"/>
</dbReference>
<dbReference type="InterPro" id="IPR011990">
    <property type="entry name" value="TPR-like_helical_dom_sf"/>
</dbReference>
<dbReference type="PANTHER" id="PTHR14049:SF9">
    <property type="entry name" value="PROCOLLAGEN-PROLINE 3-DIOXYGENASE"/>
    <property type="match status" value="1"/>
</dbReference>
<dbReference type="InterPro" id="IPR039575">
    <property type="entry name" value="P3H"/>
</dbReference>
<evidence type="ECO:0000256" key="8">
    <source>
        <dbReference type="ARBA" id="ARBA00022803"/>
    </source>
</evidence>
<evidence type="ECO:0000313" key="17">
    <source>
        <dbReference type="EMBL" id="KAG8191685.1"/>
    </source>
</evidence>
<dbReference type="PROSITE" id="PS51471">
    <property type="entry name" value="FE2OG_OXY"/>
    <property type="match status" value="1"/>
</dbReference>
<comment type="cofactor">
    <cofactor evidence="2">
        <name>Fe cation</name>
        <dbReference type="ChEBI" id="CHEBI:24875"/>
    </cofactor>
</comment>
<dbReference type="FunFam" id="2.60.120.620:FF:000003">
    <property type="entry name" value="Prolyl 3-hydroxylase 2"/>
    <property type="match status" value="1"/>
</dbReference>
<feature type="domain" description="Fe2OG dioxygenase" evidence="16">
    <location>
        <begin position="520"/>
        <end position="632"/>
    </location>
</feature>
<keyword evidence="6 15" id="KW-0732">Signal</keyword>
<dbReference type="GO" id="GO:0019797">
    <property type="term" value="F:procollagen-proline 3-dioxygenase activity"/>
    <property type="evidence" value="ECO:0007669"/>
    <property type="project" value="UniProtKB-EC"/>
</dbReference>
<dbReference type="Pfam" id="PF13640">
    <property type="entry name" value="2OG-FeII_Oxy_3"/>
    <property type="match status" value="1"/>
</dbReference>
<protein>
    <recommendedName>
        <fullName evidence="4">procollagen-proline 3-dioxygenase</fullName>
        <ecNumber evidence="4">1.14.11.7</ecNumber>
    </recommendedName>
</protein>
<dbReference type="GO" id="GO:0031418">
    <property type="term" value="F:L-ascorbic acid binding"/>
    <property type="evidence" value="ECO:0007669"/>
    <property type="project" value="InterPro"/>
</dbReference>
<evidence type="ECO:0000259" key="16">
    <source>
        <dbReference type="PROSITE" id="PS51471"/>
    </source>
</evidence>
<sequence length="690" mass="79852">MNFILFILLSLSFCLLLKADHTPANSRINYEKLYKSGVDAYLENRWKDSVSSIERSIEDFIYFNTILLRCRKKCQREDFHILPNETDPSSSLWGLQTVITERALCLMKCQKSYFPSRPKASKETDEAFEKKVPYNYLQLCYFKIEELEKAASCAYTFLIHNPDHEVMKANLQYYMSLPELKVEKVKYLEPKDYQDLFLKGAQLYMDGKYAGSNEVIELSLKEYLIAEEECRLQCEGPMLEKYNEELYVAITNHLTYALRCKLGCPEKLSYMYGQKHDYLFASHYHYLQFSYYKTMQLEKTCSAVASYLLFHPDDETMLTNKEFYSKQAGVSEEWFTPREDAKEYYNRYNRENNMLKAIEKHFQFEGSNKSSLESLSPPPGLPDKAPTHKRKLGRTRKTLTKEGTSQWFKKNSIKPHLSAKELNGTKRVSYANLVSKEECQKLVELAMEGGVYGDGYNGRESPHTEFEMFEGLTVSRAAILSQRGILNPLSAQLFLNVSEKARQAVEVHFNLATELFFSYTHLVCRTALPDSPEVRSDLSHPIHADNCMLMPSGKCVKDKPAYTWRDYSSILYLNEDFDGGEFIFAKDKTTVQATVKPQCGLMVAFSAGKENLHGVKAVKNGRRCALAMWFTLEPEYRERERDFAETLLADLGKKRELASQITKEKSFSESTLFKFAELPKRNYNHDHSEL</sequence>
<gene>
    <name evidence="17" type="ORF">JTE90_016472</name>
</gene>
<comment type="similarity">
    <text evidence="3">Belongs to the leprecan family.</text>
</comment>
<evidence type="ECO:0000256" key="2">
    <source>
        <dbReference type="ARBA" id="ARBA00001962"/>
    </source>
</evidence>